<evidence type="ECO:0000256" key="3">
    <source>
        <dbReference type="ARBA" id="ARBA00022679"/>
    </source>
</evidence>
<feature type="binding site" evidence="6 7">
    <location>
        <position position="127"/>
    </location>
    <ligand>
        <name>S-adenosyl-L-methionine</name>
        <dbReference type="ChEBI" id="CHEBI:59789"/>
    </ligand>
</feature>
<dbReference type="PIRSF" id="PIRSF029256">
    <property type="entry name" value="SpoU_TrmH_prd"/>
    <property type="match status" value="1"/>
</dbReference>
<dbReference type="GO" id="GO:0005737">
    <property type="term" value="C:cytoplasm"/>
    <property type="evidence" value="ECO:0007669"/>
    <property type="project" value="UniProtKB-SubCell"/>
</dbReference>
<comment type="function">
    <text evidence="6">Methylates the ribose at the nucleotide 34 wobble position in the two leucyl isoacceptors tRNA(Leu)(CmAA) and tRNA(Leu)(cmnm5UmAA). Catalyzes the methyl transfer from S-adenosyl-L-methionine to the 2'-OH of the wobble nucleotide.</text>
</comment>
<feature type="binding site" evidence="6 7">
    <location>
        <position position="119"/>
    </location>
    <ligand>
        <name>S-adenosyl-L-methionine</name>
        <dbReference type="ChEBI" id="CHEBI:59789"/>
    </ligand>
</feature>
<dbReference type="PANTHER" id="PTHR42971:SF1">
    <property type="entry name" value="TRNA (CYTIDINE(34)-2'-O)-METHYLTRANSFERASE"/>
    <property type="match status" value="1"/>
</dbReference>
<dbReference type="EMBL" id="CP035733">
    <property type="protein sequence ID" value="QGY80446.1"/>
    <property type="molecule type" value="Genomic_DNA"/>
</dbReference>
<dbReference type="InterPro" id="IPR029028">
    <property type="entry name" value="Alpha/beta_knot_MTases"/>
</dbReference>
<dbReference type="GO" id="GO:0008757">
    <property type="term" value="F:S-adenosylmethionine-dependent methyltransferase activity"/>
    <property type="evidence" value="ECO:0007669"/>
    <property type="project" value="UniProtKB-UniRule"/>
</dbReference>
<dbReference type="KEGG" id="slaa:EUU25_07315"/>
<evidence type="ECO:0000256" key="5">
    <source>
        <dbReference type="ARBA" id="ARBA00022694"/>
    </source>
</evidence>
<evidence type="ECO:0000256" key="4">
    <source>
        <dbReference type="ARBA" id="ARBA00022691"/>
    </source>
</evidence>
<dbReference type="GO" id="GO:0002130">
    <property type="term" value="P:wobble position ribose methylation"/>
    <property type="evidence" value="ECO:0007669"/>
    <property type="project" value="TreeGrafter"/>
</dbReference>
<dbReference type="Gene3D" id="3.40.1280.10">
    <property type="match status" value="1"/>
</dbReference>
<dbReference type="PANTHER" id="PTHR42971">
    <property type="entry name" value="TRNA (CYTIDINE(34)-2'-O)-METHYLTRANSFERASE"/>
    <property type="match status" value="1"/>
</dbReference>
<dbReference type="SUPFAM" id="SSF75217">
    <property type="entry name" value="alpha/beta knot"/>
    <property type="match status" value="1"/>
</dbReference>
<dbReference type="RefSeq" id="WP_158899679.1">
    <property type="nucleotide sequence ID" value="NZ_CP035733.1"/>
</dbReference>
<dbReference type="GO" id="GO:0008175">
    <property type="term" value="F:tRNA methyltransferase activity"/>
    <property type="evidence" value="ECO:0007669"/>
    <property type="project" value="UniProtKB-UniRule"/>
</dbReference>
<keyword evidence="5 6" id="KW-0819">tRNA processing</keyword>
<keyword evidence="2 6" id="KW-0489">Methyltransferase</keyword>
<feature type="binding site" evidence="6 7">
    <location>
        <position position="99"/>
    </location>
    <ligand>
        <name>S-adenosyl-L-methionine</name>
        <dbReference type="ChEBI" id="CHEBI:59789"/>
    </ligand>
</feature>
<dbReference type="CDD" id="cd18094">
    <property type="entry name" value="SpoU-like_TrmL"/>
    <property type="match status" value="1"/>
</dbReference>
<evidence type="ECO:0000313" key="10">
    <source>
        <dbReference type="Proteomes" id="UP000428803"/>
    </source>
</evidence>
<keyword evidence="4 6" id="KW-0949">S-adenosyl-L-methionine</keyword>
<comment type="catalytic activity">
    <reaction evidence="6">
        <text>cytidine(34) in tRNA + S-adenosyl-L-methionine = 2'-O-methylcytidine(34) in tRNA + S-adenosyl-L-homocysteine + H(+)</text>
        <dbReference type="Rhea" id="RHEA:43084"/>
        <dbReference type="Rhea" id="RHEA-COMP:10331"/>
        <dbReference type="Rhea" id="RHEA-COMP:10332"/>
        <dbReference type="ChEBI" id="CHEBI:15378"/>
        <dbReference type="ChEBI" id="CHEBI:57856"/>
        <dbReference type="ChEBI" id="CHEBI:59789"/>
        <dbReference type="ChEBI" id="CHEBI:74495"/>
        <dbReference type="ChEBI" id="CHEBI:82748"/>
        <dbReference type="EC" id="2.1.1.207"/>
    </reaction>
</comment>
<organism evidence="9 10">
    <name type="scientific">Sphingorhabdus lacus</name>
    <dbReference type="NCBI Taxonomy" id="392610"/>
    <lineage>
        <taxon>Bacteria</taxon>
        <taxon>Pseudomonadati</taxon>
        <taxon>Pseudomonadota</taxon>
        <taxon>Alphaproteobacteria</taxon>
        <taxon>Sphingomonadales</taxon>
        <taxon>Sphingomonadaceae</taxon>
        <taxon>Sphingorhabdus</taxon>
    </lineage>
</organism>
<keyword evidence="10" id="KW-1185">Reference proteome</keyword>
<dbReference type="EC" id="2.1.1.207" evidence="6"/>
<dbReference type="InterPro" id="IPR001537">
    <property type="entry name" value="SpoU_MeTrfase"/>
</dbReference>
<name>A0A6I6L8V2_9SPHN</name>
<keyword evidence="1 6" id="KW-0963">Cytoplasm</keyword>
<dbReference type="Pfam" id="PF00588">
    <property type="entry name" value="SpoU_methylase"/>
    <property type="match status" value="1"/>
</dbReference>
<comment type="subunit">
    <text evidence="6">Homodimer.</text>
</comment>
<evidence type="ECO:0000256" key="7">
    <source>
        <dbReference type="PIRSR" id="PIRSR029256-1"/>
    </source>
</evidence>
<evidence type="ECO:0000259" key="8">
    <source>
        <dbReference type="Pfam" id="PF00588"/>
    </source>
</evidence>
<protein>
    <recommendedName>
        <fullName evidence="6">tRNA (cytidine(34)-2'-O)-methyltransferase</fullName>
        <ecNumber evidence="6">2.1.1.207</ecNumber>
    </recommendedName>
    <alternativeName>
        <fullName evidence="6">tRNA (cytidine/uridine-2'-O-)-methyltransferase TrmL</fullName>
    </alternativeName>
</protein>
<keyword evidence="3 6" id="KW-0808">Transferase</keyword>
<dbReference type="GO" id="GO:0003723">
    <property type="term" value="F:RNA binding"/>
    <property type="evidence" value="ECO:0007669"/>
    <property type="project" value="InterPro"/>
</dbReference>
<evidence type="ECO:0000256" key="1">
    <source>
        <dbReference type="ARBA" id="ARBA00022490"/>
    </source>
</evidence>
<dbReference type="AlphaFoldDB" id="A0A6I6L8V2"/>
<dbReference type="InterPro" id="IPR016914">
    <property type="entry name" value="TrmL"/>
</dbReference>
<dbReference type="HAMAP" id="MF_01885">
    <property type="entry name" value="tRNA_methyltr_TrmL"/>
    <property type="match status" value="1"/>
</dbReference>
<dbReference type="InterPro" id="IPR029026">
    <property type="entry name" value="tRNA_m1G_MTases_N"/>
</dbReference>
<feature type="binding site" evidence="6 7">
    <location>
        <position position="77"/>
    </location>
    <ligand>
        <name>S-adenosyl-L-methionine</name>
        <dbReference type="ChEBI" id="CHEBI:59789"/>
    </ligand>
</feature>
<evidence type="ECO:0000256" key="2">
    <source>
        <dbReference type="ARBA" id="ARBA00022603"/>
    </source>
</evidence>
<proteinExistence type="inferred from homology"/>
<dbReference type="Proteomes" id="UP000428803">
    <property type="component" value="Chromosome"/>
</dbReference>
<reference evidence="10" key="1">
    <citation type="submission" date="2019-01" db="EMBL/GenBank/DDBJ databases">
        <title>Sphingorhabdus lacus sp.nov., isolated from an oligotrophic freshwater lake.</title>
        <authorList>
            <person name="Park M."/>
        </authorList>
    </citation>
    <scope>NUCLEOTIDE SEQUENCE [LARGE SCALE GENOMIC DNA]</scope>
    <source>
        <strain evidence="10">IMCC1753</strain>
    </source>
</reference>
<dbReference type="OrthoDB" id="9789043at2"/>
<comment type="subcellular location">
    <subcellularLocation>
        <location evidence="6">Cytoplasm</location>
    </subcellularLocation>
</comment>
<comment type="similarity">
    <text evidence="6">Belongs to the class IV-like SAM-binding methyltransferase superfamily. RNA methyltransferase TrmH family. TrmL subfamily.</text>
</comment>
<feature type="domain" description="tRNA/rRNA methyltransferase SpoU type" evidence="8">
    <location>
        <begin position="2"/>
        <end position="138"/>
    </location>
</feature>
<sequence length="153" mass="16549">MRIALYQPDIAGNVGTILRISACFNVPCDIIEPCGFAFSERALKRAGMDYAAGASLQRHAEWDAFETAIGGARLVLMTTKGSTSLTRFAFQPDDIILMGSESAGVPMEVHERADARVHIPMHPEFRSLNVAVSAGIALAEALRQTRQFPGEDA</sequence>
<evidence type="ECO:0000256" key="6">
    <source>
        <dbReference type="HAMAP-Rule" id="MF_01885"/>
    </source>
</evidence>
<evidence type="ECO:0000313" key="9">
    <source>
        <dbReference type="EMBL" id="QGY80446.1"/>
    </source>
</evidence>
<gene>
    <name evidence="6" type="primary">trmL</name>
    <name evidence="9" type="ORF">EUU25_07315</name>
</gene>
<accession>A0A6I6L8V2</accession>
<comment type="catalytic activity">
    <reaction evidence="6">
        <text>5-carboxymethylaminomethyluridine(34) in tRNA(Leu) + S-adenosyl-L-methionine = 5-carboxymethylaminomethyl-2'-O-methyluridine(34) in tRNA(Leu) + S-adenosyl-L-homocysteine + H(+)</text>
        <dbReference type="Rhea" id="RHEA:43088"/>
        <dbReference type="Rhea" id="RHEA-COMP:10333"/>
        <dbReference type="Rhea" id="RHEA-COMP:10334"/>
        <dbReference type="ChEBI" id="CHEBI:15378"/>
        <dbReference type="ChEBI" id="CHEBI:57856"/>
        <dbReference type="ChEBI" id="CHEBI:59789"/>
        <dbReference type="ChEBI" id="CHEBI:74508"/>
        <dbReference type="ChEBI" id="CHEBI:74511"/>
        <dbReference type="EC" id="2.1.1.207"/>
    </reaction>
</comment>